<dbReference type="Proteomes" id="UP001519460">
    <property type="component" value="Unassembled WGS sequence"/>
</dbReference>
<evidence type="ECO:0000313" key="2">
    <source>
        <dbReference type="Proteomes" id="UP001519460"/>
    </source>
</evidence>
<organism evidence="1 2">
    <name type="scientific">Batillaria attramentaria</name>
    <dbReference type="NCBI Taxonomy" id="370345"/>
    <lineage>
        <taxon>Eukaryota</taxon>
        <taxon>Metazoa</taxon>
        <taxon>Spiralia</taxon>
        <taxon>Lophotrochozoa</taxon>
        <taxon>Mollusca</taxon>
        <taxon>Gastropoda</taxon>
        <taxon>Caenogastropoda</taxon>
        <taxon>Sorbeoconcha</taxon>
        <taxon>Cerithioidea</taxon>
        <taxon>Batillariidae</taxon>
        <taxon>Batillaria</taxon>
    </lineage>
</organism>
<dbReference type="EMBL" id="JACVVK020000043">
    <property type="protein sequence ID" value="KAK7499467.1"/>
    <property type="molecule type" value="Genomic_DNA"/>
</dbReference>
<gene>
    <name evidence="1" type="ORF">BaRGS_00009119</name>
</gene>
<comment type="caution">
    <text evidence="1">The sequence shown here is derived from an EMBL/GenBank/DDBJ whole genome shotgun (WGS) entry which is preliminary data.</text>
</comment>
<keyword evidence="2" id="KW-1185">Reference proteome</keyword>
<proteinExistence type="predicted"/>
<reference evidence="1 2" key="1">
    <citation type="journal article" date="2023" name="Sci. Data">
        <title>Genome assembly of the Korean intertidal mud-creeper Batillaria attramentaria.</title>
        <authorList>
            <person name="Patra A.K."/>
            <person name="Ho P.T."/>
            <person name="Jun S."/>
            <person name="Lee S.J."/>
            <person name="Kim Y."/>
            <person name="Won Y.J."/>
        </authorList>
    </citation>
    <scope>NUCLEOTIDE SEQUENCE [LARGE SCALE GENOMIC DNA]</scope>
    <source>
        <strain evidence="1">Wonlab-2016</strain>
    </source>
</reference>
<protein>
    <submittedName>
        <fullName evidence="1">Uncharacterized protein</fullName>
    </submittedName>
</protein>
<dbReference type="AlphaFoldDB" id="A0ABD0LKG1"/>
<sequence>MNGSIQERATAMNGTVFTDTANFTASTACLVTACISPNEPFATTYNGGNSPTNLRELPQYFMHSKPTFLLSGLLHRLSGVVVLGYERLTRQVLDLKLLPFCEVSSTVKVTFYYKSLALKKQCVCVWEEQYISYMQIDEANAVTVTPPRETSSVAGYTTSITEKGRC</sequence>
<accession>A0ABD0LKG1</accession>
<evidence type="ECO:0000313" key="1">
    <source>
        <dbReference type="EMBL" id="KAK7499467.1"/>
    </source>
</evidence>
<name>A0ABD0LKG1_9CAEN</name>